<keyword evidence="2" id="KW-0815">Transposition</keyword>
<comment type="similarity">
    <text evidence="1">Belongs to the transposase 7 family.</text>
</comment>
<dbReference type="InterPro" id="IPR002513">
    <property type="entry name" value="Tn3_Tnp_DDE_dom"/>
</dbReference>
<evidence type="ECO:0000256" key="2">
    <source>
        <dbReference type="ARBA" id="ARBA00022578"/>
    </source>
</evidence>
<protein>
    <submittedName>
        <fullName evidence="5">Transposase</fullName>
    </submittedName>
</protein>
<dbReference type="InterPro" id="IPR025296">
    <property type="entry name" value="DUF4158"/>
</dbReference>
<evidence type="ECO:0000313" key="5">
    <source>
        <dbReference type="EMBL" id="AIY23011.1"/>
    </source>
</evidence>
<dbReference type="GO" id="GO:0003677">
    <property type="term" value="F:DNA binding"/>
    <property type="evidence" value="ECO:0007669"/>
    <property type="project" value="UniProtKB-KW"/>
</dbReference>
<reference evidence="5" key="1">
    <citation type="journal article" date="2015" name="Antimicrob. Agents Chemother.">
        <title>Complete Sequence of Conjugative IncA/C Plasmid Encoding CMY-2 ?-Lactamase and RmtE 16S rRNA Methyltransferase.</title>
        <authorList>
            <person name="Lee C.S."/>
            <person name="Li J.J."/>
            <person name="Doi Y."/>
        </authorList>
    </citation>
    <scope>NUCLEOTIDE SEQUENCE</scope>
    <source>
        <strain evidence="5">YDC637</strain>
        <plasmid evidence="5">pYDC637</plasmid>
    </source>
</reference>
<geneLocation type="plasmid" evidence="5">
    <name>pYDC637</name>
</geneLocation>
<organism evidence="5">
    <name type="scientific">Escherichia coli</name>
    <dbReference type="NCBI Taxonomy" id="562"/>
    <lineage>
        <taxon>Bacteria</taxon>
        <taxon>Pseudomonadati</taxon>
        <taxon>Pseudomonadota</taxon>
        <taxon>Gammaproteobacteria</taxon>
        <taxon>Enterobacterales</taxon>
        <taxon>Enterobacteriaceae</taxon>
        <taxon>Escherichia</taxon>
    </lineage>
</organism>
<keyword evidence="5" id="KW-0614">Plasmid</keyword>
<dbReference type="RefSeq" id="WP_021242989.1">
    <property type="nucleotide sequence ID" value="NZ_BGZC01000039.1"/>
</dbReference>
<name>A0A0A1E2T7_ECOLX</name>
<proteinExistence type="inferred from homology"/>
<keyword evidence="3" id="KW-0238">DNA-binding</keyword>
<dbReference type="GO" id="GO:0004803">
    <property type="term" value="F:transposase activity"/>
    <property type="evidence" value="ECO:0007669"/>
    <property type="project" value="InterPro"/>
</dbReference>
<evidence type="ECO:0000256" key="1">
    <source>
        <dbReference type="ARBA" id="ARBA00009402"/>
    </source>
</evidence>
<keyword evidence="4" id="KW-0233">DNA recombination</keyword>
<dbReference type="NCBIfam" id="NF033527">
    <property type="entry name" value="transpos_Tn3"/>
    <property type="match status" value="1"/>
</dbReference>
<dbReference type="GO" id="GO:0006313">
    <property type="term" value="P:DNA transposition"/>
    <property type="evidence" value="ECO:0007669"/>
    <property type="project" value="InterPro"/>
</dbReference>
<dbReference type="InterPro" id="IPR047653">
    <property type="entry name" value="Tn3-like_transpos"/>
</dbReference>
<evidence type="ECO:0000256" key="4">
    <source>
        <dbReference type="ARBA" id="ARBA00023172"/>
    </source>
</evidence>
<evidence type="ECO:0000256" key="3">
    <source>
        <dbReference type="ARBA" id="ARBA00023125"/>
    </source>
</evidence>
<dbReference type="EMBL" id="KP056256">
    <property type="protein sequence ID" value="AIY23011.1"/>
    <property type="molecule type" value="Genomic_DNA"/>
</dbReference>
<accession>A0A0A1E2T7</accession>
<dbReference type="Pfam" id="PF13700">
    <property type="entry name" value="DUF4158"/>
    <property type="match status" value="1"/>
</dbReference>
<dbReference type="Pfam" id="PF01526">
    <property type="entry name" value="DDE_Tnp_Tn3"/>
    <property type="match status" value="1"/>
</dbReference>
<dbReference type="AlphaFoldDB" id="A0A0A1E2T7"/>
<dbReference type="GeneID" id="93036122"/>
<sequence>MPRRQILSSEEQERLLVIPDDEIILTRMCFLNEPDIALINKHRRPANRLGFAVLLCYLRGPGFIPDKSSAPHNGVVSRVASRLKLQPDLWPEYASREQTRWEHLTELYRYLELSPFSRSMQKDCIRHLHPYAMRTDKGFMLAEEMLSWLHNNNVIFPSVEVIERTLAEVVTLANRSVFSTLTAQLEKQHKSALDSLLISEGEQPSRLAWLLQPPGKINGKNVLQHIDRLNSIAALGLPDGIALSVHQNRLLKLAREGRKMSSRDLAKFTDVRRYATLVCIITEARATLTDEVIDLHERILGSLFSRAKRTQAERLQQTGKLIQSKLKQYVTVGQALLNARESGEDPWTAIEDVLPWQEFINSVEETRFLSRKGNFDALHLITEKYSTLRKYAPRMLSALQFMATPAAQALSDALDTITEMYRKQLRKVPPSAPTGFIPESWRKLVLTPSGIDRKYYEFCVLNELKGALRSGDIWVKGSRRYKNFDDYLIPTAEFEKSRHNDQLQLAVQTDSQAYLQARMTLLASRLEEVNAMALAGDLPDVDISDKGVKITPLENSVPSGVSPFADLVYGMLPHPKITEILEEVDSWTGFTRHFAHLKNNNVRPKDGRLLLTTILADGINLGLTKMAESCPGATRSSLEGIQAWYIRDETYSAALAELVNAQKERPLAAFWGDGTTSSSDGQNFRVGSHGRYAGQVNLKYGQEPGVQIYTHISDQYSPFYAKVISRVRDSTHVLDGLLYHESDLEITEHYTDTAGFTEHVFALMHLLGFAFAPRIRDLHDKRLFIHGKAERYPGLQSVISTTCLNIKDIESHWDEVLRLATSIKQGTVTASLMMKKLASYPKQNGLAKALREIGRIERTLFMLDWFRDPGLRRRVQAGLNKGEARNALARAVFLHRLGEIRDRGLENQSYRASGLTLLTAAITLWNTVYIERAIESLKRKGIPINEQLVSHLSPLGWEHINLSGDYVWRNNLKLGSGKYRSLRTVDTALYKKQS</sequence>